<organism evidence="2 4">
    <name type="scientific">Medicago truncatula</name>
    <name type="common">Barrel medic</name>
    <name type="synonym">Medicago tribuloides</name>
    <dbReference type="NCBI Taxonomy" id="3880"/>
    <lineage>
        <taxon>Eukaryota</taxon>
        <taxon>Viridiplantae</taxon>
        <taxon>Streptophyta</taxon>
        <taxon>Embryophyta</taxon>
        <taxon>Tracheophyta</taxon>
        <taxon>Spermatophyta</taxon>
        <taxon>Magnoliopsida</taxon>
        <taxon>eudicotyledons</taxon>
        <taxon>Gunneridae</taxon>
        <taxon>Pentapetalae</taxon>
        <taxon>rosids</taxon>
        <taxon>fabids</taxon>
        <taxon>Fabales</taxon>
        <taxon>Fabaceae</taxon>
        <taxon>Papilionoideae</taxon>
        <taxon>50 kb inversion clade</taxon>
        <taxon>NPAAA clade</taxon>
        <taxon>Hologalegina</taxon>
        <taxon>IRL clade</taxon>
        <taxon>Trifolieae</taxon>
        <taxon>Medicago</taxon>
    </lineage>
</organism>
<protein>
    <submittedName>
        <fullName evidence="2">Transmembrane protein, putative</fullName>
    </submittedName>
</protein>
<dbReference type="AlphaFoldDB" id="A0A072VDZ1"/>
<feature type="transmembrane region" description="Helical" evidence="1">
    <location>
        <begin position="20"/>
        <end position="41"/>
    </location>
</feature>
<gene>
    <name evidence="2" type="ordered locus">MTR_2g105630</name>
</gene>
<reference evidence="2 4" key="2">
    <citation type="journal article" date="2014" name="BMC Genomics">
        <title>An improved genome release (version Mt4.0) for the model legume Medicago truncatula.</title>
        <authorList>
            <person name="Tang H."/>
            <person name="Krishnakumar V."/>
            <person name="Bidwell S."/>
            <person name="Rosen B."/>
            <person name="Chan A."/>
            <person name="Zhou S."/>
            <person name="Gentzbittel L."/>
            <person name="Childs K.L."/>
            <person name="Yandell M."/>
            <person name="Gundlach H."/>
            <person name="Mayer K.F."/>
            <person name="Schwartz D.C."/>
            <person name="Town C.D."/>
        </authorList>
    </citation>
    <scope>GENOME REANNOTATION</scope>
    <source>
        <strain evidence="2">A17</strain>
        <strain evidence="3 4">cv. Jemalong A17</strain>
    </source>
</reference>
<keyword evidence="1" id="KW-1133">Transmembrane helix</keyword>
<keyword evidence="4" id="KW-1185">Reference proteome</keyword>
<dbReference type="EnsemblPlants" id="KEH39678">
    <property type="protein sequence ID" value="KEH39678"/>
    <property type="gene ID" value="MTR_2g105630"/>
</dbReference>
<sequence>MVFHHRPFIETGLFENFQGFYEWSMGLMAIGFFFPPSYFLLPCLPSNSEATGNFIVVPYRFSMSV</sequence>
<reference evidence="3" key="3">
    <citation type="submission" date="2015-04" db="UniProtKB">
        <authorList>
            <consortium name="EnsemblPlants"/>
        </authorList>
    </citation>
    <scope>IDENTIFICATION</scope>
    <source>
        <strain evidence="3">cv. Jemalong A17</strain>
    </source>
</reference>
<keyword evidence="1 2" id="KW-0812">Transmembrane</keyword>
<dbReference type="EMBL" id="CM001218">
    <property type="protein sequence ID" value="KEH39678.1"/>
    <property type="molecule type" value="Genomic_DNA"/>
</dbReference>
<evidence type="ECO:0000256" key="1">
    <source>
        <dbReference type="SAM" id="Phobius"/>
    </source>
</evidence>
<dbReference type="Proteomes" id="UP000002051">
    <property type="component" value="Chromosome 2"/>
</dbReference>
<reference evidence="2 4" key="1">
    <citation type="journal article" date="2011" name="Nature">
        <title>The Medicago genome provides insight into the evolution of rhizobial symbioses.</title>
        <authorList>
            <person name="Young N.D."/>
            <person name="Debelle F."/>
            <person name="Oldroyd G.E."/>
            <person name="Geurts R."/>
            <person name="Cannon S.B."/>
            <person name="Udvardi M.K."/>
            <person name="Benedito V.A."/>
            <person name="Mayer K.F."/>
            <person name="Gouzy J."/>
            <person name="Schoof H."/>
            <person name="Van de Peer Y."/>
            <person name="Proost S."/>
            <person name="Cook D.R."/>
            <person name="Meyers B.C."/>
            <person name="Spannagl M."/>
            <person name="Cheung F."/>
            <person name="De Mita S."/>
            <person name="Krishnakumar V."/>
            <person name="Gundlach H."/>
            <person name="Zhou S."/>
            <person name="Mudge J."/>
            <person name="Bharti A.K."/>
            <person name="Murray J.D."/>
            <person name="Naoumkina M.A."/>
            <person name="Rosen B."/>
            <person name="Silverstein K.A."/>
            <person name="Tang H."/>
            <person name="Rombauts S."/>
            <person name="Zhao P.X."/>
            <person name="Zhou P."/>
            <person name="Barbe V."/>
            <person name="Bardou P."/>
            <person name="Bechner M."/>
            <person name="Bellec A."/>
            <person name="Berger A."/>
            <person name="Berges H."/>
            <person name="Bidwell S."/>
            <person name="Bisseling T."/>
            <person name="Choisne N."/>
            <person name="Couloux A."/>
            <person name="Denny R."/>
            <person name="Deshpande S."/>
            <person name="Dai X."/>
            <person name="Doyle J.J."/>
            <person name="Dudez A.M."/>
            <person name="Farmer A.D."/>
            <person name="Fouteau S."/>
            <person name="Franken C."/>
            <person name="Gibelin C."/>
            <person name="Gish J."/>
            <person name="Goldstein S."/>
            <person name="Gonzalez A.J."/>
            <person name="Green P.J."/>
            <person name="Hallab A."/>
            <person name="Hartog M."/>
            <person name="Hua A."/>
            <person name="Humphray S.J."/>
            <person name="Jeong D.H."/>
            <person name="Jing Y."/>
            <person name="Jocker A."/>
            <person name="Kenton S.M."/>
            <person name="Kim D.J."/>
            <person name="Klee K."/>
            <person name="Lai H."/>
            <person name="Lang C."/>
            <person name="Lin S."/>
            <person name="Macmil S.L."/>
            <person name="Magdelenat G."/>
            <person name="Matthews L."/>
            <person name="McCorrison J."/>
            <person name="Monaghan E.L."/>
            <person name="Mun J.H."/>
            <person name="Najar F.Z."/>
            <person name="Nicholson C."/>
            <person name="Noirot C."/>
            <person name="O'Bleness M."/>
            <person name="Paule C.R."/>
            <person name="Poulain J."/>
            <person name="Prion F."/>
            <person name="Qin B."/>
            <person name="Qu C."/>
            <person name="Retzel E.F."/>
            <person name="Riddle C."/>
            <person name="Sallet E."/>
            <person name="Samain S."/>
            <person name="Samson N."/>
            <person name="Sanders I."/>
            <person name="Saurat O."/>
            <person name="Scarpelli C."/>
            <person name="Schiex T."/>
            <person name="Segurens B."/>
            <person name="Severin A.J."/>
            <person name="Sherrier D.J."/>
            <person name="Shi R."/>
            <person name="Sims S."/>
            <person name="Singer S.R."/>
            <person name="Sinharoy S."/>
            <person name="Sterck L."/>
            <person name="Viollet A."/>
            <person name="Wang B.B."/>
            <person name="Wang K."/>
            <person name="Wang M."/>
            <person name="Wang X."/>
            <person name="Warfsmann J."/>
            <person name="Weissenbach J."/>
            <person name="White D.D."/>
            <person name="White J.D."/>
            <person name="Wiley G.B."/>
            <person name="Wincker P."/>
            <person name="Xing Y."/>
            <person name="Yang L."/>
            <person name="Yao Z."/>
            <person name="Ying F."/>
            <person name="Zhai J."/>
            <person name="Zhou L."/>
            <person name="Zuber A."/>
            <person name="Denarie J."/>
            <person name="Dixon R.A."/>
            <person name="May G.D."/>
            <person name="Schwartz D.C."/>
            <person name="Rogers J."/>
            <person name="Quetier F."/>
            <person name="Town C.D."/>
            <person name="Roe B.A."/>
        </authorList>
    </citation>
    <scope>NUCLEOTIDE SEQUENCE [LARGE SCALE GENOMIC DNA]</scope>
    <source>
        <strain evidence="2">A17</strain>
        <strain evidence="3 4">cv. Jemalong A17</strain>
    </source>
</reference>
<proteinExistence type="predicted"/>
<dbReference type="HOGENOM" id="CLU_2853049_0_0_1"/>
<keyword evidence="1" id="KW-0472">Membrane</keyword>
<evidence type="ECO:0000313" key="3">
    <source>
        <dbReference type="EnsemblPlants" id="KEH39678"/>
    </source>
</evidence>
<name>A0A072VDZ1_MEDTR</name>
<accession>A0A072VDZ1</accession>
<evidence type="ECO:0000313" key="4">
    <source>
        <dbReference type="Proteomes" id="UP000002051"/>
    </source>
</evidence>
<evidence type="ECO:0000313" key="2">
    <source>
        <dbReference type="EMBL" id="KEH39678.1"/>
    </source>
</evidence>